<proteinExistence type="predicted"/>
<gene>
    <name evidence="1" type="ORF">LCGC14_3012390</name>
</gene>
<accession>A0A0F8WY93</accession>
<name>A0A0F8WY93_9ZZZZ</name>
<organism evidence="1">
    <name type="scientific">marine sediment metagenome</name>
    <dbReference type="NCBI Taxonomy" id="412755"/>
    <lineage>
        <taxon>unclassified sequences</taxon>
        <taxon>metagenomes</taxon>
        <taxon>ecological metagenomes</taxon>
    </lineage>
</organism>
<reference evidence="1" key="1">
    <citation type="journal article" date="2015" name="Nature">
        <title>Complex archaea that bridge the gap between prokaryotes and eukaryotes.</title>
        <authorList>
            <person name="Spang A."/>
            <person name="Saw J.H."/>
            <person name="Jorgensen S.L."/>
            <person name="Zaremba-Niedzwiedzka K."/>
            <person name="Martijn J."/>
            <person name="Lind A.E."/>
            <person name="van Eijk R."/>
            <person name="Schleper C."/>
            <person name="Guy L."/>
            <person name="Ettema T.J."/>
        </authorList>
    </citation>
    <scope>NUCLEOTIDE SEQUENCE</scope>
</reference>
<dbReference type="EMBL" id="LAZR01062383">
    <property type="protein sequence ID" value="KKK61633.1"/>
    <property type="molecule type" value="Genomic_DNA"/>
</dbReference>
<dbReference type="AlphaFoldDB" id="A0A0F8WY93"/>
<protein>
    <submittedName>
        <fullName evidence="1">Uncharacterized protein</fullName>
    </submittedName>
</protein>
<comment type="caution">
    <text evidence="1">The sequence shown here is derived from an EMBL/GenBank/DDBJ whole genome shotgun (WGS) entry which is preliminary data.</text>
</comment>
<sequence>MYAIIYWETSDCAPRAIVHADGEMQIFGKLKDADAFANEFETNIWDSEVPYFGVPPDVDGDGKITVFIMDIEDGLSGSSYIAGVFLRLHEYDPASFPSDPIIQHSMLMEIVHIDTQAISSGNANGTLAHEFQHLIHFNSDPDETLWIDEAAATFAEFGFVAVPASTHLHIQTFPAGLLRRVGVFDAISV</sequence>
<evidence type="ECO:0000313" key="1">
    <source>
        <dbReference type="EMBL" id="KKK61633.1"/>
    </source>
</evidence>